<organism evidence="2 3">
    <name type="scientific">Acrobeloides nanus</name>
    <dbReference type="NCBI Taxonomy" id="290746"/>
    <lineage>
        <taxon>Eukaryota</taxon>
        <taxon>Metazoa</taxon>
        <taxon>Ecdysozoa</taxon>
        <taxon>Nematoda</taxon>
        <taxon>Chromadorea</taxon>
        <taxon>Rhabditida</taxon>
        <taxon>Tylenchina</taxon>
        <taxon>Cephalobomorpha</taxon>
        <taxon>Cephaloboidea</taxon>
        <taxon>Cephalobidae</taxon>
        <taxon>Acrobeloides</taxon>
    </lineage>
</organism>
<dbReference type="AlphaFoldDB" id="A0A914E4Y2"/>
<protein>
    <submittedName>
        <fullName evidence="3">Uncharacterized protein</fullName>
    </submittedName>
</protein>
<dbReference type="WBParaSite" id="ACRNAN_scaffold5713.g28802.t1">
    <property type="protein sequence ID" value="ACRNAN_scaffold5713.g28802.t1"/>
    <property type="gene ID" value="ACRNAN_scaffold5713.g28802"/>
</dbReference>
<proteinExistence type="predicted"/>
<reference evidence="3" key="1">
    <citation type="submission" date="2022-11" db="UniProtKB">
        <authorList>
            <consortium name="WormBaseParasite"/>
        </authorList>
    </citation>
    <scope>IDENTIFICATION</scope>
</reference>
<sequence>MPAGYNNETQLIANHKLASLAYNLEWSETQINSSVFIDYLSQCFYNHTFYAYVNQICDIFNKNNSKVPCVSSLFVSHDDQAIIMIFRGTTTQTELHQEEGMSYRQKNDMIDRSFGQSVGRSSRSTRLARYTRSTRHTWSAQSARSTQSARLTRSTRSVRSARSVGQTISPDPSSSFQIAPLTDHRRK</sequence>
<feature type="compositionally biased region" description="Polar residues" evidence="1">
    <location>
        <begin position="165"/>
        <end position="177"/>
    </location>
</feature>
<evidence type="ECO:0000256" key="1">
    <source>
        <dbReference type="SAM" id="MobiDB-lite"/>
    </source>
</evidence>
<feature type="compositionally biased region" description="Polar residues" evidence="1">
    <location>
        <begin position="114"/>
        <end position="125"/>
    </location>
</feature>
<name>A0A914E4Y2_9BILA</name>
<dbReference type="Proteomes" id="UP000887540">
    <property type="component" value="Unplaced"/>
</dbReference>
<feature type="compositionally biased region" description="Low complexity" evidence="1">
    <location>
        <begin position="139"/>
        <end position="164"/>
    </location>
</feature>
<evidence type="ECO:0000313" key="2">
    <source>
        <dbReference type="Proteomes" id="UP000887540"/>
    </source>
</evidence>
<feature type="region of interest" description="Disordered" evidence="1">
    <location>
        <begin position="114"/>
        <end position="187"/>
    </location>
</feature>
<evidence type="ECO:0000313" key="3">
    <source>
        <dbReference type="WBParaSite" id="ACRNAN_scaffold5713.g28802.t1"/>
    </source>
</evidence>
<keyword evidence="2" id="KW-1185">Reference proteome</keyword>
<accession>A0A914E4Y2</accession>